<dbReference type="InterPro" id="IPR019489">
    <property type="entry name" value="Clp_ATPase_C"/>
</dbReference>
<feature type="domain" description="AAA+ ATPase" evidence="6">
    <location>
        <begin position="303"/>
        <end position="475"/>
    </location>
</feature>
<dbReference type="PROSITE" id="PS00871">
    <property type="entry name" value="CLPAB_2"/>
    <property type="match status" value="1"/>
</dbReference>
<dbReference type="PRINTS" id="PR00300">
    <property type="entry name" value="CLPPROTEASEA"/>
</dbReference>
<evidence type="ECO:0000259" key="6">
    <source>
        <dbReference type="SMART" id="SM00382"/>
    </source>
</evidence>
<comment type="caution">
    <text evidence="8">The sequence shown here is derived from an EMBL/GenBank/DDBJ whole genome shotgun (WGS) entry which is preliminary data.</text>
</comment>
<protein>
    <recommendedName>
        <fullName evidence="10">Heat shock protein 101</fullName>
    </recommendedName>
</protein>
<dbReference type="InterPro" id="IPR018368">
    <property type="entry name" value="ClpA/B_CS1"/>
</dbReference>
<dbReference type="InterPro" id="IPR050130">
    <property type="entry name" value="ClpA_ClpB"/>
</dbReference>
<dbReference type="Pfam" id="PF10431">
    <property type="entry name" value="ClpB_D2-small"/>
    <property type="match status" value="1"/>
</dbReference>
<evidence type="ECO:0000256" key="1">
    <source>
        <dbReference type="ARBA" id="ARBA00022737"/>
    </source>
</evidence>
<keyword evidence="2" id="KW-0547">Nucleotide-binding</keyword>
<dbReference type="GO" id="GO:0034605">
    <property type="term" value="P:cellular response to heat"/>
    <property type="evidence" value="ECO:0007669"/>
    <property type="project" value="TreeGrafter"/>
</dbReference>
<dbReference type="SMART" id="SM00382">
    <property type="entry name" value="AAA"/>
    <property type="match status" value="1"/>
</dbReference>
<evidence type="ECO:0000256" key="3">
    <source>
        <dbReference type="ARBA" id="ARBA00022840"/>
    </source>
</evidence>
<dbReference type="GO" id="GO:0005524">
    <property type="term" value="F:ATP binding"/>
    <property type="evidence" value="ECO:0007669"/>
    <property type="project" value="UniProtKB-KW"/>
</dbReference>
<keyword evidence="3" id="KW-0067">ATP-binding</keyword>
<evidence type="ECO:0000259" key="7">
    <source>
        <dbReference type="SMART" id="SM01086"/>
    </source>
</evidence>
<dbReference type="Pfam" id="PF17871">
    <property type="entry name" value="AAA_lid_9"/>
    <property type="match status" value="1"/>
</dbReference>
<evidence type="ECO:0008006" key="10">
    <source>
        <dbReference type="Google" id="ProtNLM"/>
    </source>
</evidence>
<evidence type="ECO:0000256" key="2">
    <source>
        <dbReference type="ARBA" id="ARBA00022741"/>
    </source>
</evidence>
<name>A0AAD6EWX0_9POAL</name>
<reference evidence="8 9" key="1">
    <citation type="journal article" date="2022" name="Cell">
        <title>Repeat-based holocentromeres influence genome architecture and karyotype evolution.</title>
        <authorList>
            <person name="Hofstatter P.G."/>
            <person name="Thangavel G."/>
            <person name="Lux T."/>
            <person name="Neumann P."/>
            <person name="Vondrak T."/>
            <person name="Novak P."/>
            <person name="Zhang M."/>
            <person name="Costa L."/>
            <person name="Castellani M."/>
            <person name="Scott A."/>
            <person name="Toegelov H."/>
            <person name="Fuchs J."/>
            <person name="Mata-Sucre Y."/>
            <person name="Dias Y."/>
            <person name="Vanzela A.L.L."/>
            <person name="Huettel B."/>
            <person name="Almeida C.C.S."/>
            <person name="Simkova H."/>
            <person name="Souza G."/>
            <person name="Pedrosa-Harand A."/>
            <person name="Macas J."/>
            <person name="Mayer K.F.X."/>
            <person name="Houben A."/>
            <person name="Marques A."/>
        </authorList>
    </citation>
    <scope>NUCLEOTIDE SEQUENCE [LARGE SCALE GENOMIC DNA]</scope>
    <source>
        <strain evidence="8">RhyTen1mFocal</strain>
    </source>
</reference>
<feature type="domain" description="Clp ATPase C-terminal" evidence="7">
    <location>
        <begin position="474"/>
        <end position="567"/>
    </location>
</feature>
<organism evidence="8 9">
    <name type="scientific">Rhynchospora tenuis</name>
    <dbReference type="NCBI Taxonomy" id="198213"/>
    <lineage>
        <taxon>Eukaryota</taxon>
        <taxon>Viridiplantae</taxon>
        <taxon>Streptophyta</taxon>
        <taxon>Embryophyta</taxon>
        <taxon>Tracheophyta</taxon>
        <taxon>Spermatophyta</taxon>
        <taxon>Magnoliopsida</taxon>
        <taxon>Liliopsida</taxon>
        <taxon>Poales</taxon>
        <taxon>Cyperaceae</taxon>
        <taxon>Cyperoideae</taxon>
        <taxon>Rhynchosporeae</taxon>
        <taxon>Rhynchospora</taxon>
    </lineage>
</organism>
<evidence type="ECO:0000313" key="9">
    <source>
        <dbReference type="Proteomes" id="UP001210211"/>
    </source>
</evidence>
<dbReference type="AlphaFoldDB" id="A0AAD6EWX0"/>
<dbReference type="InterPro" id="IPR003959">
    <property type="entry name" value="ATPase_AAA_core"/>
</dbReference>
<keyword evidence="9" id="KW-1185">Reference proteome</keyword>
<dbReference type="EMBL" id="JAMRDG010000001">
    <property type="protein sequence ID" value="KAJ3704035.1"/>
    <property type="molecule type" value="Genomic_DNA"/>
</dbReference>
<dbReference type="Pfam" id="PF07724">
    <property type="entry name" value="AAA_2"/>
    <property type="match status" value="1"/>
</dbReference>
<keyword evidence="4" id="KW-0143">Chaperone</keyword>
<dbReference type="FunFam" id="3.40.50.300:FF:000025">
    <property type="entry name" value="ATP-dependent Clp protease subunit"/>
    <property type="match status" value="1"/>
</dbReference>
<sequence>MDAANFIKPMLDSGWLRCIGATTIKEFKKYVEKDKAFERRFQVVHVTQPSLADTLNILRGIKEKIEYDNEGLRIKDETLKVAVELSNRYISGRHQPDKAIKLVQQAAANVRLQLDCPVEIVELQEQEISLKLELQAIDKKNDCASKARVLEVEKELLELKDKLQDMKLTYRMEKLRVDKYRKLKHWRGEILSSQQEAKKKMDQARLSDIEHDLRRTDLAISKAEKVMGCNVMLTETVGPEHIAEVVSCWTGIPVTRLGQNEKTLLASLADRLHQRVVGQDDAVNAVATAIVRSRSGLGKPQRPIGSFILLGPPGVGKTELAKALAEQLFGDENLLVRFDMSEFMEKNSVARLIGASPGLVGYNEGGQLTEQVRREPYSVILFDEVEKAHVAVLDLLLQVLDASRLTDNQGKTIDFSNTVIIMTSNLGSEHFPTDMQGPATLDDAHKILVIKEVKKFFRPEFLDRVDRIVILNRLSRDELREVARRHMNDVATRFAKKGIALRVTDAVLDIFTESNNPEYMLYGARNIQRMIEERVTDHLAIMLVTEQIFENSTVCIEVDQEKNELAYRVEENGGC</sequence>
<dbReference type="PROSITE" id="PS00870">
    <property type="entry name" value="CLPAB_1"/>
    <property type="match status" value="1"/>
</dbReference>
<evidence type="ECO:0000313" key="8">
    <source>
        <dbReference type="EMBL" id="KAJ3704035.1"/>
    </source>
</evidence>
<dbReference type="Gene3D" id="3.40.50.300">
    <property type="entry name" value="P-loop containing nucleotide triphosphate hydrolases"/>
    <property type="match status" value="3"/>
</dbReference>
<dbReference type="InterPro" id="IPR041546">
    <property type="entry name" value="ClpA/ClpB_AAA_lid"/>
</dbReference>
<dbReference type="SUPFAM" id="SSF52540">
    <property type="entry name" value="P-loop containing nucleoside triphosphate hydrolases"/>
    <property type="match status" value="2"/>
</dbReference>
<dbReference type="InterPro" id="IPR028299">
    <property type="entry name" value="ClpA/B_CS2"/>
</dbReference>
<dbReference type="Gene3D" id="1.10.8.60">
    <property type="match status" value="1"/>
</dbReference>
<keyword evidence="5" id="KW-0175">Coiled coil</keyword>
<dbReference type="PANTHER" id="PTHR11638">
    <property type="entry name" value="ATP-DEPENDENT CLP PROTEASE"/>
    <property type="match status" value="1"/>
</dbReference>
<dbReference type="PANTHER" id="PTHR11638:SF18">
    <property type="entry name" value="HEAT SHOCK PROTEIN 104"/>
    <property type="match status" value="1"/>
</dbReference>
<dbReference type="CDD" id="cd19499">
    <property type="entry name" value="RecA-like_ClpB_Hsp104-like"/>
    <property type="match status" value="1"/>
</dbReference>
<gene>
    <name evidence="8" type="ORF">LUZ61_007740</name>
</gene>
<keyword evidence="1" id="KW-0677">Repeat</keyword>
<evidence type="ECO:0000256" key="5">
    <source>
        <dbReference type="SAM" id="Coils"/>
    </source>
</evidence>
<dbReference type="InterPro" id="IPR027417">
    <property type="entry name" value="P-loop_NTPase"/>
</dbReference>
<dbReference type="InterPro" id="IPR003593">
    <property type="entry name" value="AAA+_ATPase"/>
</dbReference>
<dbReference type="GO" id="GO:0016887">
    <property type="term" value="F:ATP hydrolysis activity"/>
    <property type="evidence" value="ECO:0007669"/>
    <property type="project" value="InterPro"/>
</dbReference>
<accession>A0AAD6EWX0</accession>
<proteinExistence type="predicted"/>
<dbReference type="SMART" id="SM01086">
    <property type="entry name" value="ClpB_D2-small"/>
    <property type="match status" value="1"/>
</dbReference>
<feature type="coiled-coil region" evidence="5">
    <location>
        <begin position="120"/>
        <end position="169"/>
    </location>
</feature>
<dbReference type="Proteomes" id="UP001210211">
    <property type="component" value="Unassembled WGS sequence"/>
</dbReference>
<dbReference type="InterPro" id="IPR001270">
    <property type="entry name" value="ClpA/B"/>
</dbReference>
<dbReference type="GO" id="GO:0005737">
    <property type="term" value="C:cytoplasm"/>
    <property type="evidence" value="ECO:0007669"/>
    <property type="project" value="TreeGrafter"/>
</dbReference>
<evidence type="ECO:0000256" key="4">
    <source>
        <dbReference type="ARBA" id="ARBA00023186"/>
    </source>
</evidence>